<dbReference type="Pfam" id="PF00106">
    <property type="entry name" value="adh_short"/>
    <property type="match status" value="1"/>
</dbReference>
<dbReference type="EMBL" id="HBUF01342228">
    <property type="protein sequence ID" value="CAG6705124.1"/>
    <property type="molecule type" value="Transcribed_RNA"/>
</dbReference>
<name>A0A8D8UFF2_9HEMI</name>
<dbReference type="InterPro" id="IPR036291">
    <property type="entry name" value="NAD(P)-bd_dom_sf"/>
</dbReference>
<dbReference type="FunFam" id="3.40.50.720:FF:000047">
    <property type="entry name" value="NADP-dependent L-serine/L-allo-threonine dehydrogenase"/>
    <property type="match status" value="1"/>
</dbReference>
<accession>A0A8D8UFF2</accession>
<dbReference type="EMBL" id="HBUF01342229">
    <property type="protein sequence ID" value="CAG6705126.1"/>
    <property type="molecule type" value="Transcribed_RNA"/>
</dbReference>
<dbReference type="EMBL" id="HBUF01126220">
    <property type="protein sequence ID" value="CAG6643251.1"/>
    <property type="molecule type" value="Transcribed_RNA"/>
</dbReference>
<dbReference type="AlphaFoldDB" id="A0A8D8UFF2"/>
<dbReference type="Gene3D" id="3.40.50.720">
    <property type="entry name" value="NAD(P)-binding Rossmann-like Domain"/>
    <property type="match status" value="1"/>
</dbReference>
<comment type="similarity">
    <text evidence="1 3">Belongs to the short-chain dehydrogenases/reductases (SDR) family.</text>
</comment>
<dbReference type="EMBL" id="HBUF01126223">
    <property type="protein sequence ID" value="CAG6643260.1"/>
    <property type="molecule type" value="Transcribed_RNA"/>
</dbReference>
<evidence type="ECO:0000256" key="2">
    <source>
        <dbReference type="ARBA" id="ARBA00023002"/>
    </source>
</evidence>
<dbReference type="PRINTS" id="PR00081">
    <property type="entry name" value="GDHRDH"/>
</dbReference>
<dbReference type="PANTHER" id="PTHR43115:SF4">
    <property type="entry name" value="DEHYDROGENASE_REDUCTASE SDR FAMILY MEMBER 11"/>
    <property type="match status" value="1"/>
</dbReference>
<evidence type="ECO:0000256" key="1">
    <source>
        <dbReference type="ARBA" id="ARBA00006484"/>
    </source>
</evidence>
<reference evidence="4" key="1">
    <citation type="submission" date="2021-05" db="EMBL/GenBank/DDBJ databases">
        <authorList>
            <person name="Alioto T."/>
            <person name="Alioto T."/>
            <person name="Gomez Garrido J."/>
        </authorList>
    </citation>
    <scope>NUCLEOTIDE SEQUENCE</scope>
</reference>
<dbReference type="SUPFAM" id="SSF51735">
    <property type="entry name" value="NAD(P)-binding Rossmann-fold domains"/>
    <property type="match status" value="1"/>
</dbReference>
<dbReference type="PRINTS" id="PR00080">
    <property type="entry name" value="SDRFAMILY"/>
</dbReference>
<sequence>MSKIIVVTGASVGIGAAILRQLAEEGHQVVGLARRPELIETLAKENPGWKVHALKADVTKDSDVIEAFTWIKNKFGKIDVMINNAGCSEPTMLSDGNIDTWRKMYDLNVFAVGSCIRETLKIISDEGNIINVSSVLGQETCSFPGFAVYSSTKHALKCLTKGLRAELHENRPGIKVTLLNPGLVETPMTAGAIGSSDGVLSTMPFLQAEDIARAASYIVSTPKFVDVTELTVQHSGEYCK</sequence>
<dbReference type="EMBL" id="HBUF01126219">
    <property type="protein sequence ID" value="CAG6643248.1"/>
    <property type="molecule type" value="Transcribed_RNA"/>
</dbReference>
<proteinExistence type="inferred from homology"/>
<evidence type="ECO:0000256" key="3">
    <source>
        <dbReference type="RuleBase" id="RU000363"/>
    </source>
</evidence>
<dbReference type="PROSITE" id="PS00061">
    <property type="entry name" value="ADH_SHORT"/>
    <property type="match status" value="1"/>
</dbReference>
<organism evidence="4">
    <name type="scientific">Cacopsylla melanoneura</name>
    <dbReference type="NCBI Taxonomy" id="428564"/>
    <lineage>
        <taxon>Eukaryota</taxon>
        <taxon>Metazoa</taxon>
        <taxon>Ecdysozoa</taxon>
        <taxon>Arthropoda</taxon>
        <taxon>Hexapoda</taxon>
        <taxon>Insecta</taxon>
        <taxon>Pterygota</taxon>
        <taxon>Neoptera</taxon>
        <taxon>Paraneoptera</taxon>
        <taxon>Hemiptera</taxon>
        <taxon>Sternorrhyncha</taxon>
        <taxon>Psylloidea</taxon>
        <taxon>Psyllidae</taxon>
        <taxon>Psyllinae</taxon>
        <taxon>Cacopsylla</taxon>
    </lineage>
</organism>
<dbReference type="GO" id="GO:0016616">
    <property type="term" value="F:oxidoreductase activity, acting on the CH-OH group of donors, NAD or NADP as acceptor"/>
    <property type="evidence" value="ECO:0007669"/>
    <property type="project" value="UniProtKB-ARBA"/>
</dbReference>
<dbReference type="PANTHER" id="PTHR43115">
    <property type="entry name" value="DEHYDROGENASE/REDUCTASE SDR FAMILY MEMBER 11"/>
    <property type="match status" value="1"/>
</dbReference>
<dbReference type="InterPro" id="IPR002347">
    <property type="entry name" value="SDR_fam"/>
</dbReference>
<protein>
    <submittedName>
        <fullName evidence="4">Farnesol dehydrogenase</fullName>
    </submittedName>
</protein>
<dbReference type="InterPro" id="IPR020904">
    <property type="entry name" value="Sc_DH/Rdtase_CS"/>
</dbReference>
<dbReference type="EMBL" id="HBUF01342227">
    <property type="protein sequence ID" value="CAG6705122.1"/>
    <property type="molecule type" value="Transcribed_RNA"/>
</dbReference>
<dbReference type="EMBL" id="HBUF01126222">
    <property type="protein sequence ID" value="CAG6643257.1"/>
    <property type="molecule type" value="Transcribed_RNA"/>
</dbReference>
<evidence type="ECO:0000313" key="4">
    <source>
        <dbReference type="EMBL" id="CAG6705128.1"/>
    </source>
</evidence>
<keyword evidence="2" id="KW-0560">Oxidoreductase</keyword>
<dbReference type="EMBL" id="HBUF01342230">
    <property type="protein sequence ID" value="CAG6705128.1"/>
    <property type="molecule type" value="Transcribed_RNA"/>
</dbReference>